<dbReference type="AlphaFoldDB" id="A0A645E9K2"/>
<evidence type="ECO:0000256" key="5">
    <source>
        <dbReference type="SAM" id="Phobius"/>
    </source>
</evidence>
<dbReference type="PANTHER" id="PTHR38480">
    <property type="entry name" value="SLR0254 PROTEIN"/>
    <property type="match status" value="1"/>
</dbReference>
<dbReference type="PANTHER" id="PTHR38480:SF1">
    <property type="entry name" value="SLR0254 PROTEIN"/>
    <property type="match status" value="1"/>
</dbReference>
<keyword evidence="4 5" id="KW-0472">Membrane</keyword>
<dbReference type="EMBL" id="VSSQ01044747">
    <property type="protein sequence ID" value="MPM98607.1"/>
    <property type="molecule type" value="Genomic_DNA"/>
</dbReference>
<sequence>MGLRLAAIIIDGLIFLPVSYLVAAIFGTAASDGFVLQGFGFYLTLLLSFAYYNYFEGVIGSTIGKMIIGLKVVKTDGSPCDLKAATIRTIARMIDGLPFAYILGAIMVWTSVNKQRIGDRLADTVVVRK</sequence>
<gene>
    <name evidence="7" type="ORF">SDC9_145795</name>
</gene>
<name>A0A645E9K2_9ZZZZ</name>
<dbReference type="Pfam" id="PF06271">
    <property type="entry name" value="RDD"/>
    <property type="match status" value="1"/>
</dbReference>
<organism evidence="7">
    <name type="scientific">bioreactor metagenome</name>
    <dbReference type="NCBI Taxonomy" id="1076179"/>
    <lineage>
        <taxon>unclassified sequences</taxon>
        <taxon>metagenomes</taxon>
        <taxon>ecological metagenomes</taxon>
    </lineage>
</organism>
<evidence type="ECO:0000256" key="3">
    <source>
        <dbReference type="ARBA" id="ARBA00022989"/>
    </source>
</evidence>
<feature type="transmembrane region" description="Helical" evidence="5">
    <location>
        <begin position="34"/>
        <end position="55"/>
    </location>
</feature>
<proteinExistence type="predicted"/>
<dbReference type="InterPro" id="IPR010432">
    <property type="entry name" value="RDD"/>
</dbReference>
<comment type="caution">
    <text evidence="7">The sequence shown here is derived from an EMBL/GenBank/DDBJ whole genome shotgun (WGS) entry which is preliminary data.</text>
</comment>
<evidence type="ECO:0000313" key="7">
    <source>
        <dbReference type="EMBL" id="MPM98607.1"/>
    </source>
</evidence>
<reference evidence="7" key="1">
    <citation type="submission" date="2019-08" db="EMBL/GenBank/DDBJ databases">
        <authorList>
            <person name="Kucharzyk K."/>
            <person name="Murdoch R.W."/>
            <person name="Higgins S."/>
            <person name="Loffler F."/>
        </authorList>
    </citation>
    <scope>NUCLEOTIDE SEQUENCE</scope>
</reference>
<evidence type="ECO:0000256" key="2">
    <source>
        <dbReference type="ARBA" id="ARBA00022692"/>
    </source>
</evidence>
<comment type="subcellular location">
    <subcellularLocation>
        <location evidence="1">Membrane</location>
        <topology evidence="1">Multi-pass membrane protein</topology>
    </subcellularLocation>
</comment>
<keyword evidence="2 5" id="KW-0812">Transmembrane</keyword>
<feature type="transmembrane region" description="Helical" evidence="5">
    <location>
        <begin position="7"/>
        <end position="28"/>
    </location>
</feature>
<accession>A0A645E9K2</accession>
<evidence type="ECO:0000259" key="6">
    <source>
        <dbReference type="Pfam" id="PF06271"/>
    </source>
</evidence>
<dbReference type="GO" id="GO:0016020">
    <property type="term" value="C:membrane"/>
    <property type="evidence" value="ECO:0007669"/>
    <property type="project" value="UniProtKB-SubCell"/>
</dbReference>
<evidence type="ECO:0000256" key="4">
    <source>
        <dbReference type="ARBA" id="ARBA00023136"/>
    </source>
</evidence>
<keyword evidence="3 5" id="KW-1133">Transmembrane helix</keyword>
<feature type="domain" description="RDD" evidence="6">
    <location>
        <begin position="2"/>
        <end position="122"/>
    </location>
</feature>
<protein>
    <recommendedName>
        <fullName evidence="6">RDD domain-containing protein</fullName>
    </recommendedName>
</protein>
<evidence type="ECO:0000256" key="1">
    <source>
        <dbReference type="ARBA" id="ARBA00004141"/>
    </source>
</evidence>